<protein>
    <submittedName>
        <fullName evidence="2">Remodeling and spacing factor 1-like</fullName>
    </submittedName>
</protein>
<dbReference type="Pfam" id="PF00628">
    <property type="entry name" value="PHD"/>
    <property type="match status" value="1"/>
</dbReference>
<dbReference type="PROSITE" id="PS01359">
    <property type="entry name" value="ZF_PHD_1"/>
    <property type="match status" value="1"/>
</dbReference>
<feature type="region of interest" description="Disordered" evidence="1">
    <location>
        <begin position="554"/>
        <end position="612"/>
    </location>
</feature>
<dbReference type="Proteomes" id="UP001152795">
    <property type="component" value="Unassembled WGS sequence"/>
</dbReference>
<feature type="compositionally biased region" description="Polar residues" evidence="1">
    <location>
        <begin position="514"/>
        <end position="538"/>
    </location>
</feature>
<comment type="caution">
    <text evidence="2">The sequence shown here is derived from an EMBL/GenBank/DDBJ whole genome shotgun (WGS) entry which is preliminary data.</text>
</comment>
<dbReference type="InterPro" id="IPR019787">
    <property type="entry name" value="Znf_PHD-finger"/>
</dbReference>
<dbReference type="InterPro" id="IPR019786">
    <property type="entry name" value="Zinc_finger_PHD-type_CS"/>
</dbReference>
<feature type="compositionally biased region" description="Polar residues" evidence="1">
    <location>
        <begin position="582"/>
        <end position="603"/>
    </location>
</feature>
<feature type="compositionally biased region" description="Low complexity" evidence="1">
    <location>
        <begin position="429"/>
        <end position="439"/>
    </location>
</feature>
<name>A0A7D9HND1_PARCT</name>
<dbReference type="GO" id="GO:0031213">
    <property type="term" value="C:RSF complex"/>
    <property type="evidence" value="ECO:0007669"/>
    <property type="project" value="InterPro"/>
</dbReference>
<feature type="region of interest" description="Disordered" evidence="1">
    <location>
        <begin position="704"/>
        <end position="724"/>
    </location>
</feature>
<dbReference type="InterPro" id="IPR013083">
    <property type="entry name" value="Znf_RING/FYVE/PHD"/>
</dbReference>
<feature type="region of interest" description="Disordered" evidence="1">
    <location>
        <begin position="644"/>
        <end position="678"/>
    </location>
</feature>
<dbReference type="PROSITE" id="PS50016">
    <property type="entry name" value="ZF_PHD_2"/>
    <property type="match status" value="1"/>
</dbReference>
<feature type="region of interest" description="Disordered" evidence="1">
    <location>
        <begin position="400"/>
        <end position="451"/>
    </location>
</feature>
<sequence length="724" mass="81355">MASENEKKTNDTNEIDNKETEEIVIPNSKSCKGIIKDPNFAVVCSFIKIFGPLLHFKELSIDTLQQFFDTPTRDNQEDIQALFIKLLRRAGWRVIPEKWEKGLLKFVKEFNITIAWDLEQFGFRGLSGEAKLAILKHLLESQFDNNDKFKSAVNCELTPVDLRPRPVGSDIDGLIYWFHEDELLQIRLYSTEEDELDCEAWKVLACEVEEIMDVVQYLEKKSENNPKDVAKGKRDERRQQRALKEKEKEKEKAKAKKKKGKKSKKQAKSESSESAASDESDMDDDNPCARCYSSVHPEWILLCDKCDAAYHTACLRPPLMSIPNGEWFCPYCSTLILIDTLKEIYSRISTRIKARSRAATRQKGSGINLSNIRQSGRVRKTVDYTFSEFDQEIFDAVDRDGRRKGADESSQSIATTHGIRQSKRRRMLYNDSDSDSNYDPGSPMVGPQIPKHPERHVYLRRHENDVENGNSDDVEEDKQEDVLKGEIYDERAGNDTALPRDDVVYDGASLEYNKPSNTNSDTAGAGAGSNQNDDSGSMSDHDITKLINQSSKALTDSVNTNSQTDYTSSVENNKLSDKNLDTVGNGSSQTIDTSSVDKLNNQIPAEDEKISVHTTIQADDSGTSSPIEHNSSINISLVSDQDMLSPNLTSEDTSKSSINNAQVQTSTETSRNGDNIVNGKQCTQVESNCNMLNSRDINLLTQENEQADSIQKNPDHLYGSQTIA</sequence>
<keyword evidence="3" id="KW-1185">Reference proteome</keyword>
<accession>A0A7D9HND1</accession>
<feature type="compositionally biased region" description="Basic residues" evidence="1">
    <location>
        <begin position="253"/>
        <end position="266"/>
    </location>
</feature>
<dbReference type="CDD" id="cd15543">
    <property type="entry name" value="PHD_RSF1"/>
    <property type="match status" value="1"/>
</dbReference>
<dbReference type="SMART" id="SM00249">
    <property type="entry name" value="PHD"/>
    <property type="match status" value="1"/>
</dbReference>
<feature type="compositionally biased region" description="Basic and acidic residues" evidence="1">
    <location>
        <begin position="480"/>
        <end position="503"/>
    </location>
</feature>
<feature type="compositionally biased region" description="Acidic residues" evidence="1">
    <location>
        <begin position="470"/>
        <end position="479"/>
    </location>
</feature>
<dbReference type="EMBL" id="CACRXK020001109">
    <property type="protein sequence ID" value="CAB3987018.1"/>
    <property type="molecule type" value="Genomic_DNA"/>
</dbReference>
<reference evidence="2" key="1">
    <citation type="submission" date="2020-04" db="EMBL/GenBank/DDBJ databases">
        <authorList>
            <person name="Alioto T."/>
            <person name="Alioto T."/>
            <person name="Gomez Garrido J."/>
        </authorList>
    </citation>
    <scope>NUCLEOTIDE SEQUENCE</scope>
    <source>
        <strain evidence="2">A484AB</strain>
    </source>
</reference>
<dbReference type="InterPro" id="IPR001965">
    <property type="entry name" value="Znf_PHD"/>
</dbReference>
<feature type="compositionally biased region" description="Polar residues" evidence="1">
    <location>
        <begin position="408"/>
        <end position="419"/>
    </location>
</feature>
<dbReference type="GO" id="GO:0045892">
    <property type="term" value="P:negative regulation of DNA-templated transcription"/>
    <property type="evidence" value="ECO:0007669"/>
    <property type="project" value="TreeGrafter"/>
</dbReference>
<evidence type="ECO:0000313" key="2">
    <source>
        <dbReference type="EMBL" id="CAB3987018.1"/>
    </source>
</evidence>
<evidence type="ECO:0000256" key="1">
    <source>
        <dbReference type="SAM" id="MobiDB-lite"/>
    </source>
</evidence>
<proteinExistence type="predicted"/>
<feature type="region of interest" description="Disordered" evidence="1">
    <location>
        <begin position="225"/>
        <end position="284"/>
    </location>
</feature>
<feature type="compositionally biased region" description="Basic and acidic residues" evidence="1">
    <location>
        <begin position="225"/>
        <end position="252"/>
    </location>
</feature>
<dbReference type="OrthoDB" id="10055895at2759"/>
<dbReference type="GO" id="GO:0042393">
    <property type="term" value="F:histone binding"/>
    <property type="evidence" value="ECO:0007669"/>
    <property type="project" value="TreeGrafter"/>
</dbReference>
<dbReference type="AlphaFoldDB" id="A0A7D9HND1"/>
<dbReference type="Gene3D" id="3.30.40.10">
    <property type="entry name" value="Zinc/RING finger domain, C3HC4 (zinc finger)"/>
    <property type="match status" value="1"/>
</dbReference>
<evidence type="ECO:0000313" key="3">
    <source>
        <dbReference type="Proteomes" id="UP001152795"/>
    </source>
</evidence>
<dbReference type="InterPro" id="IPR028938">
    <property type="entry name" value="Rsf1-like"/>
</dbReference>
<dbReference type="PANTHER" id="PTHR14296:SF16">
    <property type="entry name" value="REMODELING AND SPACING FACTOR 1"/>
    <property type="match status" value="1"/>
</dbReference>
<feature type="compositionally biased region" description="Polar residues" evidence="1">
    <location>
        <begin position="554"/>
        <end position="573"/>
    </location>
</feature>
<gene>
    <name evidence="2" type="ORF">PACLA_8A056409</name>
</gene>
<dbReference type="PANTHER" id="PTHR14296">
    <property type="entry name" value="REMODELING AND SPACING FACTOR 1"/>
    <property type="match status" value="1"/>
</dbReference>
<feature type="region of interest" description="Disordered" evidence="1">
    <location>
        <begin position="465"/>
        <end position="541"/>
    </location>
</feature>
<organism evidence="2 3">
    <name type="scientific">Paramuricea clavata</name>
    <name type="common">Red gorgonian</name>
    <name type="synonym">Violescent sea-whip</name>
    <dbReference type="NCBI Taxonomy" id="317549"/>
    <lineage>
        <taxon>Eukaryota</taxon>
        <taxon>Metazoa</taxon>
        <taxon>Cnidaria</taxon>
        <taxon>Anthozoa</taxon>
        <taxon>Octocorallia</taxon>
        <taxon>Malacalcyonacea</taxon>
        <taxon>Plexauridae</taxon>
        <taxon>Paramuricea</taxon>
    </lineage>
</organism>
<dbReference type="InterPro" id="IPR011011">
    <property type="entry name" value="Znf_FYVE_PHD"/>
</dbReference>
<dbReference type="SUPFAM" id="SSF57903">
    <property type="entry name" value="FYVE/PHD zinc finger"/>
    <property type="match status" value="1"/>
</dbReference>